<dbReference type="GO" id="GO:0005634">
    <property type="term" value="C:nucleus"/>
    <property type="evidence" value="ECO:0007669"/>
    <property type="project" value="UniProtKB-SubCell"/>
</dbReference>
<evidence type="ECO:0000256" key="1">
    <source>
        <dbReference type="ARBA" id="ARBA00004123"/>
    </source>
</evidence>
<dbReference type="InterPro" id="IPR000953">
    <property type="entry name" value="Chromo/chromo_shadow_dom"/>
</dbReference>
<dbReference type="PROSITE" id="PS50013">
    <property type="entry name" value="CHROMO_2"/>
    <property type="match status" value="1"/>
</dbReference>
<dbReference type="InterPro" id="IPR023779">
    <property type="entry name" value="Chromodomain_CS"/>
</dbReference>
<reference evidence="5 6" key="1">
    <citation type="journal article" date="2023" name="Hortic Res">
        <title>Pangenome of water caltrop reveals structural variations and asymmetric subgenome divergence after allopolyploidization.</title>
        <authorList>
            <person name="Zhang X."/>
            <person name="Chen Y."/>
            <person name="Wang L."/>
            <person name="Yuan Y."/>
            <person name="Fang M."/>
            <person name="Shi L."/>
            <person name="Lu R."/>
            <person name="Comes H.P."/>
            <person name="Ma Y."/>
            <person name="Chen Y."/>
            <person name="Huang G."/>
            <person name="Zhou Y."/>
            <person name="Zheng Z."/>
            <person name="Qiu Y."/>
        </authorList>
    </citation>
    <scope>NUCLEOTIDE SEQUENCE [LARGE SCALE GENOMIC DNA]</scope>
    <source>
        <tissue evidence="5">Roots</tissue>
    </source>
</reference>
<dbReference type="InterPro" id="IPR044251">
    <property type="entry name" value="LHP1-like"/>
</dbReference>
<dbReference type="Proteomes" id="UP001345219">
    <property type="component" value="Chromosome 9"/>
</dbReference>
<dbReference type="SMART" id="SM00300">
    <property type="entry name" value="ChSh"/>
    <property type="match status" value="1"/>
</dbReference>
<dbReference type="CDD" id="cd00024">
    <property type="entry name" value="CD_CSD"/>
    <property type="match status" value="1"/>
</dbReference>
<feature type="compositionally biased region" description="Basic and acidic residues" evidence="3">
    <location>
        <begin position="1"/>
        <end position="30"/>
    </location>
</feature>
<name>A0AAN7GW24_9MYRT</name>
<dbReference type="PROSITE" id="PS00598">
    <property type="entry name" value="CHROMO_1"/>
    <property type="match status" value="1"/>
</dbReference>
<dbReference type="InterPro" id="IPR008251">
    <property type="entry name" value="Chromo_shadow_dom"/>
</dbReference>
<evidence type="ECO:0000259" key="4">
    <source>
        <dbReference type="PROSITE" id="PS50013"/>
    </source>
</evidence>
<accession>A0AAN7GW24</accession>
<proteinExistence type="predicted"/>
<feature type="domain" description="Chromo" evidence="4">
    <location>
        <begin position="65"/>
        <end position="124"/>
    </location>
</feature>
<dbReference type="InterPro" id="IPR023780">
    <property type="entry name" value="Chromo_domain"/>
</dbReference>
<evidence type="ECO:0000256" key="2">
    <source>
        <dbReference type="ARBA" id="ARBA00023242"/>
    </source>
</evidence>
<evidence type="ECO:0000313" key="5">
    <source>
        <dbReference type="EMBL" id="KAK4743952.1"/>
    </source>
</evidence>
<dbReference type="GO" id="GO:0031507">
    <property type="term" value="P:heterochromatin formation"/>
    <property type="evidence" value="ECO:0007669"/>
    <property type="project" value="InterPro"/>
</dbReference>
<dbReference type="EMBL" id="JAXIOK010000022">
    <property type="protein sequence ID" value="KAK4743952.1"/>
    <property type="molecule type" value="Genomic_DNA"/>
</dbReference>
<dbReference type="SMART" id="SM00298">
    <property type="entry name" value="CHROMO"/>
    <property type="match status" value="1"/>
</dbReference>
<feature type="compositionally biased region" description="Acidic residues" evidence="3">
    <location>
        <begin position="31"/>
        <end position="42"/>
    </location>
</feature>
<dbReference type="InterPro" id="IPR016197">
    <property type="entry name" value="Chromo-like_dom_sf"/>
</dbReference>
<protein>
    <recommendedName>
        <fullName evidence="4">Chromo domain-containing protein</fullName>
    </recommendedName>
</protein>
<comment type="caution">
    <text evidence="5">The sequence shown here is derived from an EMBL/GenBank/DDBJ whole genome shotgun (WGS) entry which is preliminary data.</text>
</comment>
<organism evidence="5 6">
    <name type="scientific">Trapa incisa</name>
    <dbReference type="NCBI Taxonomy" id="236973"/>
    <lineage>
        <taxon>Eukaryota</taxon>
        <taxon>Viridiplantae</taxon>
        <taxon>Streptophyta</taxon>
        <taxon>Embryophyta</taxon>
        <taxon>Tracheophyta</taxon>
        <taxon>Spermatophyta</taxon>
        <taxon>Magnoliopsida</taxon>
        <taxon>eudicotyledons</taxon>
        <taxon>Gunneridae</taxon>
        <taxon>Pentapetalae</taxon>
        <taxon>rosids</taxon>
        <taxon>malvids</taxon>
        <taxon>Myrtales</taxon>
        <taxon>Lythraceae</taxon>
        <taxon>Trapa</taxon>
    </lineage>
</organism>
<keyword evidence="2" id="KW-0539">Nucleus</keyword>
<feature type="region of interest" description="Disordered" evidence="3">
    <location>
        <begin position="1"/>
        <end position="45"/>
    </location>
</feature>
<dbReference type="Gene3D" id="2.40.50.40">
    <property type="match status" value="1"/>
</dbReference>
<dbReference type="PANTHER" id="PTHR47240:SF2">
    <property type="entry name" value="CHROMO DOMAIN-CONTAINING PROTEIN LHP1"/>
    <property type="match status" value="1"/>
</dbReference>
<evidence type="ECO:0000256" key="3">
    <source>
        <dbReference type="SAM" id="MobiDB-lite"/>
    </source>
</evidence>
<evidence type="ECO:0000313" key="6">
    <source>
        <dbReference type="Proteomes" id="UP001345219"/>
    </source>
</evidence>
<dbReference type="SUPFAM" id="SSF54160">
    <property type="entry name" value="Chromo domain-like"/>
    <property type="match status" value="1"/>
</dbReference>
<dbReference type="AlphaFoldDB" id="A0AAN7GW24"/>
<dbReference type="Pfam" id="PF00385">
    <property type="entry name" value="Chromo"/>
    <property type="match status" value="1"/>
</dbReference>
<dbReference type="PANTHER" id="PTHR47240">
    <property type="entry name" value="CHROMO DOMAIN-CONTAINING PROTEIN LHP1"/>
    <property type="match status" value="1"/>
</dbReference>
<dbReference type="GO" id="GO:0000792">
    <property type="term" value="C:heterochromatin"/>
    <property type="evidence" value="ECO:0007669"/>
    <property type="project" value="UniProtKB-ARBA"/>
</dbReference>
<comment type="subcellular location">
    <subcellularLocation>
        <location evidence="1">Nucleus</location>
    </subcellularLocation>
</comment>
<keyword evidence="6" id="KW-1185">Reference proteome</keyword>
<gene>
    <name evidence="5" type="ORF">SAY87_010264</name>
</gene>
<sequence length="383" mass="42842">MKGEKRVVKDGEEGGGRNPSEGRSEERVEGGEEEGDFDDEGEPKDAYLDIQEEDNDCAKLQEGFYEIEGVRRKRIRKGEVQYLIKWRGWPETANTWEPLENLLSCYDVVDAFEESLQSRKHRSYGKGKRKHVVIHNQSKKKPTIQKRSSYSSRQVNDNIDDEILTSVPIKSLIPVGLPSEVNLAINRSENELHGSKSNFQESVDMRDGLEYDPKLGELMGSARLVGTDLKIQAKTPPITDSTGITNGILKLETANLNRSIGAKRRKSGSVKRFRQDIISELGVEKPCCRIQDQGVENHNSVRVNSIPTESDTLSASPVITKIIKPVGFSSSGTAADQSVSVTFLVLRSDGKEVVVDNSFLKTNNPLMLIEFYEQNLRYNPTPS</sequence>